<gene>
    <name evidence="2" type="ORF">ERS852554_03190</name>
</gene>
<evidence type="ECO:0008006" key="4">
    <source>
        <dbReference type="Google" id="ProtNLM"/>
    </source>
</evidence>
<dbReference type="AlphaFoldDB" id="A0A174U4Y8"/>
<dbReference type="PROSITE" id="PS51257">
    <property type="entry name" value="PROKAR_LIPOPROTEIN"/>
    <property type="match status" value="1"/>
</dbReference>
<accession>A0A174U4Y8</accession>
<evidence type="ECO:0000313" key="3">
    <source>
        <dbReference type="Proteomes" id="UP000095788"/>
    </source>
</evidence>
<name>A0A174U4Y8_BACUN</name>
<protein>
    <recommendedName>
        <fullName evidence="4">MORN repeat protein</fullName>
    </recommendedName>
</protein>
<keyword evidence="1" id="KW-0732">Signal</keyword>
<organism evidence="2 3">
    <name type="scientific">Bacteroides uniformis</name>
    <dbReference type="NCBI Taxonomy" id="820"/>
    <lineage>
        <taxon>Bacteria</taxon>
        <taxon>Pseudomonadati</taxon>
        <taxon>Bacteroidota</taxon>
        <taxon>Bacteroidia</taxon>
        <taxon>Bacteroidales</taxon>
        <taxon>Bacteroidaceae</taxon>
        <taxon>Bacteroides</taxon>
    </lineage>
</organism>
<evidence type="ECO:0000256" key="1">
    <source>
        <dbReference type="SAM" id="SignalP"/>
    </source>
</evidence>
<feature type="signal peptide" evidence="1">
    <location>
        <begin position="1"/>
        <end position="23"/>
    </location>
</feature>
<feature type="chain" id="PRO_5008034495" description="MORN repeat protein" evidence="1">
    <location>
        <begin position="24"/>
        <end position="104"/>
    </location>
</feature>
<proteinExistence type="predicted"/>
<reference evidence="2 3" key="1">
    <citation type="submission" date="2015-09" db="EMBL/GenBank/DDBJ databases">
        <authorList>
            <consortium name="Pathogen Informatics"/>
        </authorList>
    </citation>
    <scope>NUCLEOTIDE SEQUENCE [LARGE SCALE GENOMIC DNA]</scope>
    <source>
        <strain evidence="2 3">2789STDY5834942</strain>
    </source>
</reference>
<dbReference type="EMBL" id="CZBF01000006">
    <property type="protein sequence ID" value="CUQ16396.1"/>
    <property type="molecule type" value="Genomic_DNA"/>
</dbReference>
<dbReference type="Proteomes" id="UP000095788">
    <property type="component" value="Unassembled WGS sequence"/>
</dbReference>
<sequence>MKTMYYIISIVFFILCSCGTTSHMTYSNGYILDSEGKVLGNYANGHIFDTLRNIRGYYANGYIYDKSYKIKGTYNNGFVKMNYATDSIKWNESYGNTKYSGSPE</sequence>
<evidence type="ECO:0000313" key="2">
    <source>
        <dbReference type="EMBL" id="CUQ16396.1"/>
    </source>
</evidence>